<dbReference type="AlphaFoldDB" id="W5IJM1"/>
<proteinExistence type="predicted"/>
<dbReference type="HOGENOM" id="CLU_045011_19_4_11"/>
<evidence type="ECO:0000313" key="1">
    <source>
        <dbReference type="EMBL" id="EFG27073.1"/>
    </source>
</evidence>
<dbReference type="PANTHER" id="PTHR43434:SF20">
    <property type="entry name" value="5'-NUCLEOTIDASE"/>
    <property type="match status" value="1"/>
</dbReference>
<reference evidence="1 2" key="1">
    <citation type="submission" date="2012-01" db="EMBL/GenBank/DDBJ databases">
        <title>The Genome Sequence of Scardovia inopinata F0304.</title>
        <authorList>
            <consortium name="The Broad Institute Genome Sequencing Platform"/>
            <person name="Earl A."/>
            <person name="Ward D."/>
            <person name="Feldgarden M."/>
            <person name="Gevers D."/>
            <person name="Izard J."/>
            <person name="Baranova O.V."/>
            <person name="Blanton J.M."/>
            <person name="Tanner A.C."/>
            <person name="Dewhirst F.E."/>
            <person name="Young S.K."/>
            <person name="Zeng Q."/>
            <person name="Gargeya S."/>
            <person name="Fitzgerald M."/>
            <person name="Haas B."/>
            <person name="Abouelleil A."/>
            <person name="Alvarado L."/>
            <person name="Arachchi H.M."/>
            <person name="Berlin A."/>
            <person name="Chapman S.B."/>
            <person name="Gearin G."/>
            <person name="Goldberg J."/>
            <person name="Griggs A."/>
            <person name="Gujja S."/>
            <person name="Hansen M."/>
            <person name="Heiman D."/>
            <person name="Howarth C."/>
            <person name="Larimer J."/>
            <person name="Lui A."/>
            <person name="MacDonald P.J."/>
            <person name="McCowen C."/>
            <person name="Montmayeur A."/>
            <person name="Murphy C."/>
            <person name="Neiman D."/>
            <person name="Pearson M."/>
            <person name="Priest M."/>
            <person name="Roberts A."/>
            <person name="Saif S."/>
            <person name="Shea T."/>
            <person name="Sisk P."/>
            <person name="Stolte C."/>
            <person name="Sykes S."/>
            <person name="Wortman J."/>
            <person name="Nusbaum C."/>
            <person name="Birren B."/>
        </authorList>
    </citation>
    <scope>NUCLEOTIDE SEQUENCE [LARGE SCALE GENOMIC DNA]</scope>
    <source>
        <strain evidence="1 2">F0304</strain>
    </source>
</reference>
<gene>
    <name evidence="1" type="ORF">HMPREF9020_00708</name>
</gene>
<dbReference type="GO" id="GO:0004713">
    <property type="term" value="F:protein tyrosine kinase activity"/>
    <property type="evidence" value="ECO:0007669"/>
    <property type="project" value="TreeGrafter"/>
</dbReference>
<dbReference type="SUPFAM" id="SSF56784">
    <property type="entry name" value="HAD-like"/>
    <property type="match status" value="1"/>
</dbReference>
<dbReference type="InterPro" id="IPR023198">
    <property type="entry name" value="PGP-like_dom2"/>
</dbReference>
<dbReference type="RefSeq" id="WP_006293072.1">
    <property type="nucleotide sequence ID" value="NZ_GG770225.1"/>
</dbReference>
<protein>
    <recommendedName>
        <fullName evidence="3">HAD hydrolase, family IA</fullName>
    </recommendedName>
</protein>
<dbReference type="SFLD" id="SFLDG01129">
    <property type="entry name" value="C1.5:_HAD__Beta-PGM__Phosphata"/>
    <property type="match status" value="1"/>
</dbReference>
<accession>W5IJM1</accession>
<dbReference type="Pfam" id="PF13419">
    <property type="entry name" value="HAD_2"/>
    <property type="match status" value="1"/>
</dbReference>
<dbReference type="SFLD" id="SFLDS00003">
    <property type="entry name" value="Haloacid_Dehalogenase"/>
    <property type="match status" value="1"/>
</dbReference>
<dbReference type="EMBL" id="ADCX01000003">
    <property type="protein sequence ID" value="EFG27073.1"/>
    <property type="molecule type" value="Genomic_DNA"/>
</dbReference>
<comment type="caution">
    <text evidence="1">The sequence shown here is derived from an EMBL/GenBank/DDBJ whole genome shotgun (WGS) entry which is preliminary data.</text>
</comment>
<keyword evidence="2" id="KW-1185">Reference proteome</keyword>
<dbReference type="Proteomes" id="UP000005777">
    <property type="component" value="Unassembled WGS sequence"/>
</dbReference>
<evidence type="ECO:0000313" key="2">
    <source>
        <dbReference type="Proteomes" id="UP000005777"/>
    </source>
</evidence>
<dbReference type="eggNOG" id="COG0546">
    <property type="taxonomic scope" value="Bacteria"/>
</dbReference>
<dbReference type="InterPro" id="IPR050155">
    <property type="entry name" value="HAD-like_hydrolase_sf"/>
</dbReference>
<dbReference type="GO" id="GO:0005829">
    <property type="term" value="C:cytosol"/>
    <property type="evidence" value="ECO:0007669"/>
    <property type="project" value="TreeGrafter"/>
</dbReference>
<organism evidence="1 2">
    <name type="scientific">Scardovia inopinata F0304</name>
    <dbReference type="NCBI Taxonomy" id="641146"/>
    <lineage>
        <taxon>Bacteria</taxon>
        <taxon>Bacillati</taxon>
        <taxon>Actinomycetota</taxon>
        <taxon>Actinomycetes</taxon>
        <taxon>Bifidobacteriales</taxon>
        <taxon>Bifidobacteriaceae</taxon>
        <taxon>Scardovia</taxon>
    </lineage>
</organism>
<evidence type="ECO:0008006" key="3">
    <source>
        <dbReference type="Google" id="ProtNLM"/>
    </source>
</evidence>
<dbReference type="InterPro" id="IPR041492">
    <property type="entry name" value="HAD_2"/>
</dbReference>
<dbReference type="Gene3D" id="3.40.50.1000">
    <property type="entry name" value="HAD superfamily/HAD-like"/>
    <property type="match status" value="1"/>
</dbReference>
<dbReference type="Gene3D" id="1.10.150.240">
    <property type="entry name" value="Putative phosphatase, domain 2"/>
    <property type="match status" value="1"/>
</dbReference>
<dbReference type="InterPro" id="IPR036412">
    <property type="entry name" value="HAD-like_sf"/>
</dbReference>
<dbReference type="InterPro" id="IPR023214">
    <property type="entry name" value="HAD_sf"/>
</dbReference>
<dbReference type="PANTHER" id="PTHR43434">
    <property type="entry name" value="PHOSPHOGLYCOLATE PHOSPHATASE"/>
    <property type="match status" value="1"/>
</dbReference>
<name>W5IJM1_SCAIO</name>
<sequence>MSRNLVLLDLDGTLTKSDPGILTAVRYAYRVLNTPIPTSEELETFIGPPLIDSFLLHGFPQRQQALEAVDTYRHAYMGEAMFDDPHHPGQKIPAMYLADVYQGVFQALTDLHQAGYQLAIATCKPEPQTFKICDYFHIGSYCDGVYGASLDTSRIHKDQVIAYAFQGMGFNPDRGDRAIMVGDRWTDIDGGHAQGLTTVGVSWGYAHPGELAEHGAEIIIDKVSDLPSAVEQSFHGSGR</sequence>